<name>A0A8T3BDW2_DENNO</name>
<dbReference type="AlphaFoldDB" id="A0A8T3BDW2"/>
<protein>
    <submittedName>
        <fullName evidence="1">Uncharacterized protein</fullName>
    </submittedName>
</protein>
<sequence>MCIYICNQTASKMTSFLLKRTTTEDFYTHIPNPPLSSTLKQSYLLGFPITNGFPSSVSLGSLTEQNSVKQSL</sequence>
<dbReference type="EMBL" id="JAGYWB010000009">
    <property type="protein sequence ID" value="KAI0511262.1"/>
    <property type="molecule type" value="Genomic_DNA"/>
</dbReference>
<proteinExistence type="predicted"/>
<gene>
    <name evidence="1" type="ORF">KFK09_011887</name>
</gene>
<comment type="caution">
    <text evidence="1">The sequence shown here is derived from an EMBL/GenBank/DDBJ whole genome shotgun (WGS) entry which is preliminary data.</text>
</comment>
<keyword evidence="2" id="KW-1185">Reference proteome</keyword>
<accession>A0A8T3BDW2</accession>
<organism evidence="1 2">
    <name type="scientific">Dendrobium nobile</name>
    <name type="common">Orchid</name>
    <dbReference type="NCBI Taxonomy" id="94219"/>
    <lineage>
        <taxon>Eukaryota</taxon>
        <taxon>Viridiplantae</taxon>
        <taxon>Streptophyta</taxon>
        <taxon>Embryophyta</taxon>
        <taxon>Tracheophyta</taxon>
        <taxon>Spermatophyta</taxon>
        <taxon>Magnoliopsida</taxon>
        <taxon>Liliopsida</taxon>
        <taxon>Asparagales</taxon>
        <taxon>Orchidaceae</taxon>
        <taxon>Epidendroideae</taxon>
        <taxon>Malaxideae</taxon>
        <taxon>Dendrobiinae</taxon>
        <taxon>Dendrobium</taxon>
    </lineage>
</organism>
<evidence type="ECO:0000313" key="1">
    <source>
        <dbReference type="EMBL" id="KAI0511262.1"/>
    </source>
</evidence>
<dbReference type="Proteomes" id="UP000829196">
    <property type="component" value="Unassembled WGS sequence"/>
</dbReference>
<reference evidence="1" key="1">
    <citation type="journal article" date="2022" name="Front. Genet.">
        <title>Chromosome-Scale Assembly of the Dendrobium nobile Genome Provides Insights Into the Molecular Mechanism of the Biosynthesis of the Medicinal Active Ingredient of Dendrobium.</title>
        <authorList>
            <person name="Xu Q."/>
            <person name="Niu S.-C."/>
            <person name="Li K.-L."/>
            <person name="Zheng P.-J."/>
            <person name="Zhang X.-J."/>
            <person name="Jia Y."/>
            <person name="Liu Y."/>
            <person name="Niu Y.-X."/>
            <person name="Yu L.-H."/>
            <person name="Chen D.-F."/>
            <person name="Zhang G.-Q."/>
        </authorList>
    </citation>
    <scope>NUCLEOTIDE SEQUENCE</scope>
    <source>
        <tissue evidence="1">Leaf</tissue>
    </source>
</reference>
<evidence type="ECO:0000313" key="2">
    <source>
        <dbReference type="Proteomes" id="UP000829196"/>
    </source>
</evidence>